<evidence type="ECO:0000256" key="5">
    <source>
        <dbReference type="ARBA" id="ARBA00022692"/>
    </source>
</evidence>
<evidence type="ECO:0000256" key="13">
    <source>
        <dbReference type="SAM" id="Phobius"/>
    </source>
</evidence>
<dbReference type="PANTHER" id="PTHR42985">
    <property type="entry name" value="SODIUM-COUPLED MONOCARBOXYLATE TRANSPORTER"/>
    <property type="match status" value="1"/>
</dbReference>
<dbReference type="InterPro" id="IPR001734">
    <property type="entry name" value="Na/solute_symporter"/>
</dbReference>
<dbReference type="Gene3D" id="1.20.1730.10">
    <property type="entry name" value="Sodium/glucose cotransporter"/>
    <property type="match status" value="1"/>
</dbReference>
<feature type="transmembrane region" description="Helical" evidence="13">
    <location>
        <begin position="275"/>
        <end position="300"/>
    </location>
</feature>
<keyword evidence="6 13" id="KW-1133">Transmembrane helix</keyword>
<evidence type="ECO:0000256" key="11">
    <source>
        <dbReference type="RuleBase" id="RU362091"/>
    </source>
</evidence>
<evidence type="ECO:0000256" key="8">
    <source>
        <dbReference type="ARBA" id="ARBA00023065"/>
    </source>
</evidence>
<feature type="transmembrane region" description="Helical" evidence="13">
    <location>
        <begin position="247"/>
        <end position="268"/>
    </location>
</feature>
<keyword evidence="4" id="KW-1003">Cell membrane</keyword>
<keyword evidence="3" id="KW-0813">Transport</keyword>
<evidence type="ECO:0000256" key="1">
    <source>
        <dbReference type="ARBA" id="ARBA00004651"/>
    </source>
</evidence>
<feature type="region of interest" description="Disordered" evidence="12">
    <location>
        <begin position="1"/>
        <end position="45"/>
    </location>
</feature>
<feature type="compositionally biased region" description="Low complexity" evidence="12">
    <location>
        <begin position="35"/>
        <end position="45"/>
    </location>
</feature>
<keyword evidence="5 13" id="KW-0812">Transmembrane</keyword>
<gene>
    <name evidence="15" type="primary">LOC102806464</name>
</gene>
<dbReference type="PANTHER" id="PTHR42985:SF28">
    <property type="entry name" value="SODIUM-DEPENDENT MULTIVITAMIN TRANSPORTER"/>
    <property type="match status" value="1"/>
</dbReference>
<reference evidence="15" key="1">
    <citation type="submission" date="2025-08" db="UniProtKB">
        <authorList>
            <consortium name="RefSeq"/>
        </authorList>
    </citation>
    <scope>IDENTIFICATION</scope>
    <source>
        <tissue evidence="15">Testes</tissue>
    </source>
</reference>
<dbReference type="InterPro" id="IPR051163">
    <property type="entry name" value="Sodium:Solute_Symporter_SSF"/>
</dbReference>
<evidence type="ECO:0000256" key="4">
    <source>
        <dbReference type="ARBA" id="ARBA00022475"/>
    </source>
</evidence>
<dbReference type="Proteomes" id="UP000694865">
    <property type="component" value="Unplaced"/>
</dbReference>
<evidence type="ECO:0000256" key="6">
    <source>
        <dbReference type="ARBA" id="ARBA00022989"/>
    </source>
</evidence>
<evidence type="ECO:0000256" key="12">
    <source>
        <dbReference type="SAM" id="MobiDB-lite"/>
    </source>
</evidence>
<feature type="transmembrane region" description="Helical" evidence="13">
    <location>
        <begin position="162"/>
        <end position="186"/>
    </location>
</feature>
<keyword evidence="8" id="KW-0406">Ion transport</keyword>
<evidence type="ECO:0000256" key="9">
    <source>
        <dbReference type="ARBA" id="ARBA00023136"/>
    </source>
</evidence>
<keyword evidence="14" id="KW-1185">Reference proteome</keyword>
<evidence type="ECO:0000256" key="3">
    <source>
        <dbReference type="ARBA" id="ARBA00022448"/>
    </source>
</evidence>
<feature type="non-terminal residue" evidence="15">
    <location>
        <position position="311"/>
    </location>
</feature>
<evidence type="ECO:0000256" key="10">
    <source>
        <dbReference type="ARBA" id="ARBA00023201"/>
    </source>
</evidence>
<accession>A0ABM0LY31</accession>
<dbReference type="RefSeq" id="XP_006812672.1">
    <property type="nucleotide sequence ID" value="XM_006812609.1"/>
</dbReference>
<comment type="subcellular location">
    <subcellularLocation>
        <location evidence="1">Cell membrane</location>
        <topology evidence="1">Multi-pass membrane protein</topology>
    </subcellularLocation>
</comment>
<dbReference type="InterPro" id="IPR038377">
    <property type="entry name" value="Na/Glc_symporter_sf"/>
</dbReference>
<name>A0ABM0LY31_SACKO</name>
<keyword evidence="9 13" id="KW-0472">Membrane</keyword>
<evidence type="ECO:0000256" key="2">
    <source>
        <dbReference type="ARBA" id="ARBA00006434"/>
    </source>
</evidence>
<feature type="compositionally biased region" description="Basic and acidic residues" evidence="12">
    <location>
        <begin position="1"/>
        <end position="14"/>
    </location>
</feature>
<feature type="transmembrane region" description="Helical" evidence="13">
    <location>
        <begin position="207"/>
        <end position="227"/>
    </location>
</feature>
<organism evidence="14 15">
    <name type="scientific">Saccoglossus kowalevskii</name>
    <name type="common">Acorn worm</name>
    <dbReference type="NCBI Taxonomy" id="10224"/>
    <lineage>
        <taxon>Eukaryota</taxon>
        <taxon>Metazoa</taxon>
        <taxon>Hemichordata</taxon>
        <taxon>Enteropneusta</taxon>
        <taxon>Harrimaniidae</taxon>
        <taxon>Saccoglossus</taxon>
    </lineage>
</organism>
<sequence length="311" mass="34211">MTTGMGKEDSEDKLYMGSDSEQESEYDTDTHSGLTPVPSVTSSVSDLSNDARTFMRAVTTRSGRMIKVRCCTDRASQSVTTEMTSTDDVRRLGAVDWFIFVGMLILSASTGVYHALAKGGQQNLSQYLIGDRSMSALPIAMSYFVTYTSATAITGYPADVYLFGMQLGVIYIGYILGTVVVMFLFIPFIRQFNFISIYEYISLRFSLSLRIFAALSNIILTLVFSAVSMVGPTMAFQTVQDVEGWKILLIIGSLCIFYTGLGGLKAVIWTDVFQFVIIMISVTVVLILCSVRAGGVAHVWNYAKDNGKFNI</sequence>
<evidence type="ECO:0000313" key="14">
    <source>
        <dbReference type="Proteomes" id="UP000694865"/>
    </source>
</evidence>
<keyword evidence="7" id="KW-0915">Sodium</keyword>
<dbReference type="Pfam" id="PF00474">
    <property type="entry name" value="SSF"/>
    <property type="match status" value="1"/>
</dbReference>
<feature type="transmembrane region" description="Helical" evidence="13">
    <location>
        <begin position="97"/>
        <end position="116"/>
    </location>
</feature>
<evidence type="ECO:0000313" key="15">
    <source>
        <dbReference type="RefSeq" id="XP_006812672.1"/>
    </source>
</evidence>
<proteinExistence type="inferred from homology"/>
<dbReference type="GeneID" id="102806464"/>
<dbReference type="PROSITE" id="PS50283">
    <property type="entry name" value="NA_SOLUT_SYMP_3"/>
    <property type="match status" value="1"/>
</dbReference>
<comment type="similarity">
    <text evidence="2 11">Belongs to the sodium:solute symporter (SSF) (TC 2.A.21) family.</text>
</comment>
<protein>
    <submittedName>
        <fullName evidence="15">Sodium-dependent multivitamin transporter-like</fullName>
    </submittedName>
</protein>
<keyword evidence="10" id="KW-0739">Sodium transport</keyword>
<evidence type="ECO:0000256" key="7">
    <source>
        <dbReference type="ARBA" id="ARBA00023053"/>
    </source>
</evidence>
<feature type="transmembrane region" description="Helical" evidence="13">
    <location>
        <begin position="136"/>
        <end position="156"/>
    </location>
</feature>